<dbReference type="AlphaFoldDB" id="A0A8J7M1P5"/>
<name>A0A8J7M1P5_9BACT</name>
<dbReference type="Proteomes" id="UP000636888">
    <property type="component" value="Unassembled WGS sequence"/>
</dbReference>
<dbReference type="EMBL" id="JAEMHM010000017">
    <property type="protein sequence ID" value="MBJ6726798.1"/>
    <property type="molecule type" value="Genomic_DNA"/>
</dbReference>
<gene>
    <name evidence="1" type="ORF">JFN93_18980</name>
</gene>
<comment type="caution">
    <text evidence="1">The sequence shown here is derived from an EMBL/GenBank/DDBJ whole genome shotgun (WGS) entry which is preliminary data.</text>
</comment>
<dbReference type="RefSeq" id="WP_199385710.1">
    <property type="nucleotide sequence ID" value="NZ_JAEMHM010000017.1"/>
</dbReference>
<evidence type="ECO:0000313" key="1">
    <source>
        <dbReference type="EMBL" id="MBJ6726798.1"/>
    </source>
</evidence>
<accession>A0A8J7M1P5</accession>
<proteinExistence type="predicted"/>
<keyword evidence="2" id="KW-1185">Reference proteome</keyword>
<organism evidence="1 2">
    <name type="scientific">Geomesophilobacter sediminis</name>
    <dbReference type="NCBI Taxonomy" id="2798584"/>
    <lineage>
        <taxon>Bacteria</taxon>
        <taxon>Pseudomonadati</taxon>
        <taxon>Thermodesulfobacteriota</taxon>
        <taxon>Desulfuromonadia</taxon>
        <taxon>Geobacterales</taxon>
        <taxon>Geobacteraceae</taxon>
        <taxon>Geomesophilobacter</taxon>
    </lineage>
</organism>
<protein>
    <submittedName>
        <fullName evidence="1">Uncharacterized protein</fullName>
    </submittedName>
</protein>
<evidence type="ECO:0000313" key="2">
    <source>
        <dbReference type="Proteomes" id="UP000636888"/>
    </source>
</evidence>
<sequence length="122" mass="13695">MECSATIAEVEEALSAFKAAAEVDSGLEAEWSKKLWAITELLTLNEKDLKQAYTNAEKWWSVRAIKQADGCTVDPANREKKMKERIHASSAWVKSCKTPLTKTRAERWMANAFKAESGTNRT</sequence>
<reference evidence="1" key="1">
    <citation type="submission" date="2020-12" db="EMBL/GenBank/DDBJ databases">
        <title>Geomonas sp. Red875, isolated from river sediment.</title>
        <authorList>
            <person name="Xu Z."/>
            <person name="Zhang Z."/>
            <person name="Masuda Y."/>
            <person name="Itoh H."/>
            <person name="Senoo K."/>
        </authorList>
    </citation>
    <scope>NUCLEOTIDE SEQUENCE</scope>
    <source>
        <strain evidence="1">Red875</strain>
    </source>
</reference>